<dbReference type="SUPFAM" id="SSF159888">
    <property type="entry name" value="YdhG-like"/>
    <property type="match status" value="1"/>
</dbReference>
<organism evidence="2 3">
    <name type="scientific">Aromatoleum petrolei</name>
    <dbReference type="NCBI Taxonomy" id="76116"/>
    <lineage>
        <taxon>Bacteria</taxon>
        <taxon>Pseudomonadati</taxon>
        <taxon>Pseudomonadota</taxon>
        <taxon>Betaproteobacteria</taxon>
        <taxon>Rhodocyclales</taxon>
        <taxon>Rhodocyclaceae</taxon>
        <taxon>Aromatoleum</taxon>
    </lineage>
</organism>
<sequence length="140" mass="15531">MPADRISKLLEDIRLLDSERFEIVQALRKIVLGLAPSISEEVKYGGILFSAEKPFCGIFSYAKHVSLEFGAGASLPDKFKVLEGEGKLRRHIKLTSVPDIAEKHVGEYLLLALKASPKPLDPTRRSRGMLRRQAGYAPLS</sequence>
<evidence type="ECO:0000259" key="1">
    <source>
        <dbReference type="Pfam" id="PF08818"/>
    </source>
</evidence>
<gene>
    <name evidence="2" type="ORF">GPA26_23960</name>
</gene>
<keyword evidence="3" id="KW-1185">Reference proteome</keyword>
<dbReference type="EMBL" id="WTVR01000092">
    <property type="protein sequence ID" value="NMF91521.1"/>
    <property type="molecule type" value="Genomic_DNA"/>
</dbReference>
<accession>A0ABX1MW95</accession>
<protein>
    <submittedName>
        <fullName evidence="2">DUF1801 domain-containing protein</fullName>
    </submittedName>
</protein>
<dbReference type="Gene3D" id="3.90.1150.200">
    <property type="match status" value="1"/>
</dbReference>
<dbReference type="Proteomes" id="UP000652074">
    <property type="component" value="Unassembled WGS sequence"/>
</dbReference>
<name>A0ABX1MW95_9RHOO</name>
<feature type="domain" description="YdhG-like" evidence="1">
    <location>
        <begin position="22"/>
        <end position="110"/>
    </location>
</feature>
<reference evidence="2 3" key="1">
    <citation type="submission" date="2019-12" db="EMBL/GenBank/DDBJ databases">
        <title>Comparative genomics gives insights into the taxonomy of the Azoarcus-Aromatoleum group and reveals separate origins of nif in the plant-associated Azoarcus and non-plant-associated Aromatoleum sub-groups.</title>
        <authorList>
            <person name="Lafos M."/>
            <person name="Maluk M."/>
            <person name="Batista M."/>
            <person name="Junghare M."/>
            <person name="Carmona M."/>
            <person name="Faoro H."/>
            <person name="Cruz L.M."/>
            <person name="Battistoni F."/>
            <person name="De Souza E."/>
            <person name="Pedrosa F."/>
            <person name="Chen W.-M."/>
            <person name="Poole P.S."/>
            <person name="Dixon R.A."/>
            <person name="James E.K."/>
        </authorList>
    </citation>
    <scope>NUCLEOTIDE SEQUENCE [LARGE SCALE GENOMIC DNA]</scope>
    <source>
        <strain evidence="2 3">ToN1</strain>
    </source>
</reference>
<evidence type="ECO:0000313" key="2">
    <source>
        <dbReference type="EMBL" id="NMF91521.1"/>
    </source>
</evidence>
<evidence type="ECO:0000313" key="3">
    <source>
        <dbReference type="Proteomes" id="UP000652074"/>
    </source>
</evidence>
<proteinExistence type="predicted"/>
<dbReference type="InterPro" id="IPR014922">
    <property type="entry name" value="YdhG-like"/>
</dbReference>
<dbReference type="Pfam" id="PF08818">
    <property type="entry name" value="DUF1801"/>
    <property type="match status" value="1"/>
</dbReference>
<comment type="caution">
    <text evidence="2">The sequence shown here is derived from an EMBL/GenBank/DDBJ whole genome shotgun (WGS) entry which is preliminary data.</text>
</comment>
<dbReference type="RefSeq" id="WP_169208832.1">
    <property type="nucleotide sequence ID" value="NZ_CP059560.1"/>
</dbReference>